<accession>A0A8K0DHT7</accession>
<dbReference type="EMBL" id="VOIH02000012">
    <property type="protein sequence ID" value="KAF3431267.1"/>
    <property type="molecule type" value="Genomic_DNA"/>
</dbReference>
<dbReference type="Proteomes" id="UP000796880">
    <property type="component" value="Unassembled WGS sequence"/>
</dbReference>
<proteinExistence type="predicted"/>
<keyword evidence="4" id="KW-1185">Reference proteome</keyword>
<dbReference type="OrthoDB" id="409136at2759"/>
<keyword evidence="1" id="KW-0560">Oxidoreductase</keyword>
<comment type="caution">
    <text evidence="3">The sequence shown here is derived from an EMBL/GenBank/DDBJ whole genome shotgun (WGS) entry which is preliminary data.</text>
</comment>
<dbReference type="PANTHER" id="PTHR13871:SF96">
    <property type="entry name" value="THIOREDOXIN DOMAIN-CONTAINING PROTEIN"/>
    <property type="match status" value="1"/>
</dbReference>
<evidence type="ECO:0000256" key="1">
    <source>
        <dbReference type="ARBA" id="ARBA00023002"/>
    </source>
</evidence>
<dbReference type="GO" id="GO:0016491">
    <property type="term" value="F:oxidoreductase activity"/>
    <property type="evidence" value="ECO:0007669"/>
    <property type="project" value="UniProtKB-KW"/>
</dbReference>
<keyword evidence="2" id="KW-0520">NAD</keyword>
<gene>
    <name evidence="3" type="ORF">FNV43_RR25997</name>
</gene>
<evidence type="ECO:0000313" key="3">
    <source>
        <dbReference type="EMBL" id="KAF3431267.1"/>
    </source>
</evidence>
<reference evidence="3" key="1">
    <citation type="submission" date="2020-03" db="EMBL/GenBank/DDBJ databases">
        <title>A high-quality chromosome-level genome assembly of a woody plant with both climbing and erect habits, Rhamnella rubrinervis.</title>
        <authorList>
            <person name="Lu Z."/>
            <person name="Yang Y."/>
            <person name="Zhu X."/>
            <person name="Sun Y."/>
        </authorList>
    </citation>
    <scope>NUCLEOTIDE SEQUENCE</scope>
    <source>
        <strain evidence="3">BYM</strain>
        <tissue evidence="3">Leaf</tissue>
    </source>
</reference>
<sequence>MAESEEIHDLSRLLSSNERDFLIRNYKQQIPVSSLVGKTVGLYFCGALSHSCKVFTDKLEEGLPKLFILDPNGKVTTSEGVRIVMEYGEHAFPFTSDHIRILEETEAEKWQCLNNIFGPDDLLITKENTQSGWEHRGVALCRIIALRMPVVYPDIDEVLP</sequence>
<name>A0A8K0DHT7_9ROSA</name>
<evidence type="ECO:0000256" key="2">
    <source>
        <dbReference type="ARBA" id="ARBA00023027"/>
    </source>
</evidence>
<dbReference type="InterPro" id="IPR052259">
    <property type="entry name" value="Nucleoredoxin-like"/>
</dbReference>
<dbReference type="PANTHER" id="PTHR13871">
    <property type="entry name" value="THIOREDOXIN"/>
    <property type="match status" value="1"/>
</dbReference>
<protein>
    <submittedName>
        <fullName evidence="3">Uncharacterized protein</fullName>
    </submittedName>
</protein>
<organism evidence="3 4">
    <name type="scientific">Rhamnella rubrinervis</name>
    <dbReference type="NCBI Taxonomy" id="2594499"/>
    <lineage>
        <taxon>Eukaryota</taxon>
        <taxon>Viridiplantae</taxon>
        <taxon>Streptophyta</taxon>
        <taxon>Embryophyta</taxon>
        <taxon>Tracheophyta</taxon>
        <taxon>Spermatophyta</taxon>
        <taxon>Magnoliopsida</taxon>
        <taxon>eudicotyledons</taxon>
        <taxon>Gunneridae</taxon>
        <taxon>Pentapetalae</taxon>
        <taxon>rosids</taxon>
        <taxon>fabids</taxon>
        <taxon>Rosales</taxon>
        <taxon>Rhamnaceae</taxon>
        <taxon>rhamnoid group</taxon>
        <taxon>Rhamneae</taxon>
        <taxon>Rhamnella</taxon>
    </lineage>
</organism>
<evidence type="ECO:0000313" key="4">
    <source>
        <dbReference type="Proteomes" id="UP000796880"/>
    </source>
</evidence>
<dbReference type="AlphaFoldDB" id="A0A8K0DHT7"/>